<name>A0A2L2YI84_PARTP</name>
<dbReference type="OrthoDB" id="8192800at2759"/>
<proteinExistence type="evidence at transcript level"/>
<evidence type="ECO:0000313" key="2">
    <source>
        <dbReference type="EMBL" id="LAA07842.1"/>
    </source>
</evidence>
<feature type="transmembrane region" description="Helical" evidence="1">
    <location>
        <begin position="12"/>
        <end position="28"/>
    </location>
</feature>
<reference evidence="2" key="1">
    <citation type="journal article" date="2016" name="Mol. Ecol. Resour.">
        <title>Evaluation of the impact of RNA preservation methods of spiders for de novo transcriptome assembly.</title>
        <authorList>
            <person name="Kono N."/>
            <person name="Nakamura H."/>
            <person name="Ito Y."/>
            <person name="Tomita M."/>
            <person name="Arakawa K."/>
        </authorList>
    </citation>
    <scope>NUCLEOTIDE SEQUENCE</scope>
    <source>
        <tissue evidence="2">Whole body</tissue>
    </source>
</reference>
<accession>A0A2L2YI84</accession>
<feature type="transmembrane region" description="Helical" evidence="1">
    <location>
        <begin position="340"/>
        <end position="363"/>
    </location>
</feature>
<keyword evidence="1" id="KW-0472">Membrane</keyword>
<sequence length="440" mass="49611">MSREKEKLFVTWFKYVIVVFAIFYPPYISCSKTESFLHYINPSIVKQYPPTRPRHQIEYFKGEYIKGRESEIHKRFQGDKVFQIEPSDAIDVAKYSQPALSHQDNHSLTVKVPSMTVSTVKLPSLPTQYSDIPNLPEQTVPSKIVPNNASKSIRDSRYIESSLDKNSNLPKSSLENDYKLQNEGMADIQSDMGFDEESSLKTSQSKNNFSDIDSHMLPVPSDAILSYQTPSVDIESDSISEIDALHETKEKVINISSQYSGKPILTFSNSVILNTDSPEYRTEQTNTYNNYHHVGVLNLTESIEDVLSTSTIPSMYDEGNFSSNVPFYKNESGKLSSGTVAGIVIAVLVCVTLLSSSVIYLLYKKYNGKCTSVVESKFNTDNCGYLDDSLRSSIYLNNHIELPKESSEEMSSLDNDSFLNSLETMTIQNYWADNSKNTKV</sequence>
<protein>
    <submittedName>
        <fullName evidence="2">Uncharacterized protein</fullName>
    </submittedName>
</protein>
<evidence type="ECO:0000256" key="1">
    <source>
        <dbReference type="SAM" id="Phobius"/>
    </source>
</evidence>
<keyword evidence="1" id="KW-1133">Transmembrane helix</keyword>
<keyword evidence="1" id="KW-0812">Transmembrane</keyword>
<organism evidence="2">
    <name type="scientific">Parasteatoda tepidariorum</name>
    <name type="common">Common house spider</name>
    <name type="synonym">Achaearanea tepidariorum</name>
    <dbReference type="NCBI Taxonomy" id="114398"/>
    <lineage>
        <taxon>Eukaryota</taxon>
        <taxon>Metazoa</taxon>
        <taxon>Ecdysozoa</taxon>
        <taxon>Arthropoda</taxon>
        <taxon>Chelicerata</taxon>
        <taxon>Arachnida</taxon>
        <taxon>Araneae</taxon>
        <taxon>Araneomorphae</taxon>
        <taxon>Entelegynae</taxon>
        <taxon>Araneoidea</taxon>
        <taxon>Theridiidae</taxon>
        <taxon>Parasteatoda</taxon>
    </lineage>
</organism>
<dbReference type="AlphaFoldDB" id="A0A2L2YI84"/>
<dbReference type="EMBL" id="IAAA01024308">
    <property type="protein sequence ID" value="LAA07842.1"/>
    <property type="molecule type" value="mRNA"/>
</dbReference>